<dbReference type="Proteomes" id="UP000631114">
    <property type="component" value="Unassembled WGS sequence"/>
</dbReference>
<dbReference type="InterPro" id="IPR017451">
    <property type="entry name" value="F-box-assoc_interact_dom"/>
</dbReference>
<evidence type="ECO:0000313" key="4">
    <source>
        <dbReference type="Proteomes" id="UP000631114"/>
    </source>
</evidence>
<reference evidence="3 4" key="1">
    <citation type="submission" date="2020-10" db="EMBL/GenBank/DDBJ databases">
        <title>The Coptis chinensis genome and diversification of protoberbering-type alkaloids.</title>
        <authorList>
            <person name="Wang B."/>
            <person name="Shu S."/>
            <person name="Song C."/>
            <person name="Liu Y."/>
        </authorList>
    </citation>
    <scope>NUCLEOTIDE SEQUENCE [LARGE SCALE GENOMIC DNA]</scope>
    <source>
        <strain evidence="3">HL-2020</strain>
        <tissue evidence="3">Leaf</tissue>
    </source>
</reference>
<comment type="caution">
    <text evidence="3">The sequence shown here is derived from an EMBL/GenBank/DDBJ whole genome shotgun (WGS) entry which is preliminary data.</text>
</comment>
<gene>
    <name evidence="3" type="ORF">IFM89_034394</name>
</gene>
<keyword evidence="4" id="KW-1185">Reference proteome</keyword>
<evidence type="ECO:0000256" key="1">
    <source>
        <dbReference type="SAM" id="MobiDB-lite"/>
    </source>
</evidence>
<dbReference type="SUPFAM" id="SSF81383">
    <property type="entry name" value="F-box domain"/>
    <property type="match status" value="1"/>
</dbReference>
<dbReference type="PANTHER" id="PTHR31672">
    <property type="entry name" value="BNACNNG10540D PROTEIN"/>
    <property type="match status" value="1"/>
</dbReference>
<dbReference type="PANTHER" id="PTHR31672:SF13">
    <property type="entry name" value="F-BOX PROTEIN CPR30-LIKE"/>
    <property type="match status" value="1"/>
</dbReference>
<dbReference type="EMBL" id="JADFTS010000001">
    <property type="protein sequence ID" value="KAF9626460.1"/>
    <property type="molecule type" value="Genomic_DNA"/>
</dbReference>
<sequence>MRCKCVCKTWYKLTSDSEFINMHLKKALCQPLSIILEPSNALVDCRNCLSFDPRNSLFLIDKGKCSPIPVKNLILRSSYNIVGSCNGLLCIVSTDIDEPMPISIYNPITRECIKLPKISPKVFERNAGFCYGFGFDQIRKKYKVVCVYRQYKEEETWAYYSNCPCHPVVPATKGVIIKEGESSWRTIKFPYHIEFIEMRSYETVFLDGAFHWTICMKGRMSGPERILALDISTEKFHAINFPSSFELPKYLDLINFAGSLAFVETDTIGGSSRIWCIVNSKAIGRSLHLYTCKHVTEINGRIISPIKVLGMLSNGSFLYQASDFQWIKQIQLIQQSDRLGLYIPEKELSFLCKMYGAPQSFQTFFFTPTLVSPEAINFPSVGEKSQIRGRGRRWTRDERQSDRRSPIVSPSFSD</sequence>
<feature type="domain" description="F-box associated beta-propeller type 3" evidence="2">
    <location>
        <begin position="78"/>
        <end position="324"/>
    </location>
</feature>
<dbReference type="AlphaFoldDB" id="A0A835IZ63"/>
<dbReference type="InterPro" id="IPR050796">
    <property type="entry name" value="SCF_F-box_component"/>
</dbReference>
<evidence type="ECO:0000259" key="2">
    <source>
        <dbReference type="Pfam" id="PF08268"/>
    </source>
</evidence>
<dbReference type="InterPro" id="IPR036047">
    <property type="entry name" value="F-box-like_dom_sf"/>
</dbReference>
<proteinExistence type="predicted"/>
<accession>A0A835IZ63</accession>
<feature type="region of interest" description="Disordered" evidence="1">
    <location>
        <begin position="382"/>
        <end position="414"/>
    </location>
</feature>
<dbReference type="OrthoDB" id="5319261at2759"/>
<protein>
    <recommendedName>
        <fullName evidence="2">F-box associated beta-propeller type 3 domain-containing protein</fullName>
    </recommendedName>
</protein>
<organism evidence="3 4">
    <name type="scientific">Coptis chinensis</name>
    <dbReference type="NCBI Taxonomy" id="261450"/>
    <lineage>
        <taxon>Eukaryota</taxon>
        <taxon>Viridiplantae</taxon>
        <taxon>Streptophyta</taxon>
        <taxon>Embryophyta</taxon>
        <taxon>Tracheophyta</taxon>
        <taxon>Spermatophyta</taxon>
        <taxon>Magnoliopsida</taxon>
        <taxon>Ranunculales</taxon>
        <taxon>Ranunculaceae</taxon>
        <taxon>Coptidoideae</taxon>
        <taxon>Coptis</taxon>
    </lineage>
</organism>
<name>A0A835IZ63_9MAGN</name>
<dbReference type="Pfam" id="PF08268">
    <property type="entry name" value="FBA_3"/>
    <property type="match status" value="1"/>
</dbReference>
<feature type="compositionally biased region" description="Basic and acidic residues" evidence="1">
    <location>
        <begin position="394"/>
        <end position="405"/>
    </location>
</feature>
<dbReference type="InterPro" id="IPR013187">
    <property type="entry name" value="F-box-assoc_dom_typ3"/>
</dbReference>
<dbReference type="NCBIfam" id="TIGR01640">
    <property type="entry name" value="F_box_assoc_1"/>
    <property type="match status" value="1"/>
</dbReference>
<evidence type="ECO:0000313" key="3">
    <source>
        <dbReference type="EMBL" id="KAF9626460.1"/>
    </source>
</evidence>